<gene>
    <name evidence="8" type="ORF">B1812_11910</name>
</gene>
<reference evidence="8 9" key="1">
    <citation type="submission" date="2017-02" db="EMBL/GenBank/DDBJ databases">
        <authorList>
            <person name="Peterson S.W."/>
        </authorList>
    </citation>
    <scope>NUCLEOTIDE SEQUENCE [LARGE SCALE GENOMIC DNA]</scope>
    <source>
        <strain evidence="8 9">S285</strain>
    </source>
</reference>
<feature type="site" description="Participates in a stacking interaction with the thymidine ring of dTDP-4-oxo-6-deoxyglucose" evidence="6">
    <location>
        <position position="138"/>
    </location>
</feature>
<evidence type="ECO:0000256" key="4">
    <source>
        <dbReference type="ARBA" id="ARBA00019595"/>
    </source>
</evidence>
<comment type="similarity">
    <text evidence="7">Belongs to the dTDP-4-dehydrorhamnose 3,5-epimerase family.</text>
</comment>
<keyword evidence="7" id="KW-0413">Isomerase</keyword>
<dbReference type="GO" id="GO:0008830">
    <property type="term" value="F:dTDP-4-dehydrorhamnose 3,5-epimerase activity"/>
    <property type="evidence" value="ECO:0007669"/>
    <property type="project" value="UniProtKB-UniRule"/>
</dbReference>
<evidence type="ECO:0000256" key="5">
    <source>
        <dbReference type="PIRSR" id="PIRSR600888-1"/>
    </source>
</evidence>
<sequence length="184" mass="20951">MIVEDTALDGVKIITPKKFGDERGFFSETYTQSKWDAAGLPFRFVQDNHSLSAAIGVIRGLHFQSAPFAQDKLIRVLRGRILDVAVDIRRSSKTFGKHVALELSSDNWRQLLVPIGFAHGFCTLEPNTEVFYKVTNYYSPQNDRGLAFDDPDLGIEWPFPISDVQANARDRSWPRLRDLVDMFE</sequence>
<evidence type="ECO:0000256" key="1">
    <source>
        <dbReference type="ARBA" id="ARBA00001298"/>
    </source>
</evidence>
<dbReference type="RefSeq" id="WP_085771778.1">
    <property type="nucleotide sequence ID" value="NZ_AP027149.1"/>
</dbReference>
<dbReference type="GO" id="GO:0019305">
    <property type="term" value="P:dTDP-rhamnose biosynthetic process"/>
    <property type="evidence" value="ECO:0007669"/>
    <property type="project" value="UniProtKB-UniRule"/>
</dbReference>
<comment type="function">
    <text evidence="2 7">Catalyzes the epimerization of the C3' and C5'positions of dTDP-6-deoxy-D-xylo-4-hexulose, forming dTDP-6-deoxy-L-lyxo-4-hexulose.</text>
</comment>
<proteinExistence type="inferred from homology"/>
<feature type="active site" description="Proton acceptor" evidence="5">
    <location>
        <position position="62"/>
    </location>
</feature>
<evidence type="ECO:0000256" key="6">
    <source>
        <dbReference type="PIRSR" id="PIRSR600888-3"/>
    </source>
</evidence>
<dbReference type="AlphaFoldDB" id="A0A1W6MVQ6"/>
<comment type="catalytic activity">
    <reaction evidence="1 7">
        <text>dTDP-4-dehydro-6-deoxy-alpha-D-glucose = dTDP-4-dehydro-beta-L-rhamnose</text>
        <dbReference type="Rhea" id="RHEA:16969"/>
        <dbReference type="ChEBI" id="CHEBI:57649"/>
        <dbReference type="ChEBI" id="CHEBI:62830"/>
        <dbReference type="EC" id="5.1.3.13"/>
    </reaction>
</comment>
<dbReference type="GO" id="GO:0000271">
    <property type="term" value="P:polysaccharide biosynthetic process"/>
    <property type="evidence" value="ECO:0007669"/>
    <property type="project" value="TreeGrafter"/>
</dbReference>
<dbReference type="UniPathway" id="UPA00124"/>
<accession>A0A1W6MVQ6</accession>
<dbReference type="Proteomes" id="UP000193978">
    <property type="component" value="Chromosome"/>
</dbReference>
<dbReference type="SUPFAM" id="SSF51182">
    <property type="entry name" value="RmlC-like cupins"/>
    <property type="match status" value="1"/>
</dbReference>
<dbReference type="PANTHER" id="PTHR21047:SF2">
    <property type="entry name" value="THYMIDINE DIPHOSPHO-4-KETO-RHAMNOSE 3,5-EPIMERASE"/>
    <property type="match status" value="1"/>
</dbReference>
<dbReference type="KEGG" id="mbry:B1812_11910"/>
<dbReference type="STRING" id="655015.B1812_11910"/>
<dbReference type="InterPro" id="IPR014710">
    <property type="entry name" value="RmlC-like_jellyroll"/>
</dbReference>
<dbReference type="Gene3D" id="2.60.120.10">
    <property type="entry name" value="Jelly Rolls"/>
    <property type="match status" value="1"/>
</dbReference>
<evidence type="ECO:0000256" key="2">
    <source>
        <dbReference type="ARBA" id="ARBA00001997"/>
    </source>
</evidence>
<comment type="pathway">
    <text evidence="7">Carbohydrate biosynthesis; dTDP-L-rhamnose biosynthesis.</text>
</comment>
<dbReference type="PANTHER" id="PTHR21047">
    <property type="entry name" value="DTDP-6-DEOXY-D-GLUCOSE-3,5 EPIMERASE"/>
    <property type="match status" value="1"/>
</dbReference>
<dbReference type="InterPro" id="IPR000888">
    <property type="entry name" value="RmlC-like"/>
</dbReference>
<name>A0A1W6MVQ6_9HYPH</name>
<dbReference type="EC" id="5.1.3.13" evidence="3 7"/>
<keyword evidence="9" id="KW-1185">Reference proteome</keyword>
<evidence type="ECO:0000256" key="7">
    <source>
        <dbReference type="RuleBase" id="RU364069"/>
    </source>
</evidence>
<comment type="subunit">
    <text evidence="7">Homodimer.</text>
</comment>
<dbReference type="GO" id="GO:0005829">
    <property type="term" value="C:cytosol"/>
    <property type="evidence" value="ECO:0007669"/>
    <property type="project" value="TreeGrafter"/>
</dbReference>
<feature type="active site" description="Proton donor" evidence="5">
    <location>
        <position position="132"/>
    </location>
</feature>
<dbReference type="Pfam" id="PF00908">
    <property type="entry name" value="dTDP_sugar_isom"/>
    <property type="match status" value="1"/>
</dbReference>
<dbReference type="InterPro" id="IPR011051">
    <property type="entry name" value="RmlC_Cupin_sf"/>
</dbReference>
<dbReference type="NCBIfam" id="TIGR01221">
    <property type="entry name" value="rmlC"/>
    <property type="match status" value="1"/>
</dbReference>
<dbReference type="OrthoDB" id="9800680at2"/>
<dbReference type="EMBL" id="CP019948">
    <property type="protein sequence ID" value="ARN81662.1"/>
    <property type="molecule type" value="Genomic_DNA"/>
</dbReference>
<evidence type="ECO:0000313" key="9">
    <source>
        <dbReference type="Proteomes" id="UP000193978"/>
    </source>
</evidence>
<protein>
    <recommendedName>
        <fullName evidence="4 7">dTDP-4-dehydrorhamnose 3,5-epimerase</fullName>
        <ecNumber evidence="3 7">5.1.3.13</ecNumber>
    </recommendedName>
    <alternativeName>
        <fullName evidence="7">Thymidine diphospho-4-keto-rhamnose 3,5-epimerase</fullName>
    </alternativeName>
</protein>
<dbReference type="CDD" id="cd00438">
    <property type="entry name" value="cupin_RmlC"/>
    <property type="match status" value="1"/>
</dbReference>
<evidence type="ECO:0000313" key="8">
    <source>
        <dbReference type="EMBL" id="ARN81662.1"/>
    </source>
</evidence>
<organism evidence="8 9">
    <name type="scientific">Methylocystis bryophila</name>
    <dbReference type="NCBI Taxonomy" id="655015"/>
    <lineage>
        <taxon>Bacteria</taxon>
        <taxon>Pseudomonadati</taxon>
        <taxon>Pseudomonadota</taxon>
        <taxon>Alphaproteobacteria</taxon>
        <taxon>Hyphomicrobiales</taxon>
        <taxon>Methylocystaceae</taxon>
        <taxon>Methylocystis</taxon>
    </lineage>
</organism>
<evidence type="ECO:0000256" key="3">
    <source>
        <dbReference type="ARBA" id="ARBA00012098"/>
    </source>
</evidence>